<reference evidence="1" key="1">
    <citation type="submission" date="2012-01" db="EMBL/GenBank/DDBJ databases">
        <title>The Genome Sequence of Treponema denticola H-22.</title>
        <authorList>
            <consortium name="The Broad Institute Genome Sequencing Platform"/>
            <person name="Earl A."/>
            <person name="Ward D."/>
            <person name="Feldgarden M."/>
            <person name="Gevers D."/>
            <person name="Blanton J.M."/>
            <person name="Fenno C.J."/>
            <person name="Baranova O.V."/>
            <person name="Mathney J."/>
            <person name="Dewhirst F.E."/>
            <person name="Izard J."/>
            <person name="Young S.K."/>
            <person name="Zeng Q."/>
            <person name="Gargeya S."/>
            <person name="Fitzgerald M."/>
            <person name="Haas B."/>
            <person name="Abouelleil A."/>
            <person name="Alvarado L."/>
            <person name="Arachchi H.M."/>
            <person name="Berlin A."/>
            <person name="Chapman S.B."/>
            <person name="Gearin G."/>
            <person name="Goldberg J."/>
            <person name="Griggs A."/>
            <person name="Gujja S."/>
            <person name="Hansen M."/>
            <person name="Heiman D."/>
            <person name="Howarth C."/>
            <person name="Larimer J."/>
            <person name="Lui A."/>
            <person name="MacDonald P.J.P."/>
            <person name="McCowen C."/>
            <person name="Montmayeur A."/>
            <person name="Murphy C."/>
            <person name="Neiman D."/>
            <person name="Pearson M."/>
            <person name="Priest M."/>
            <person name="Roberts A."/>
            <person name="Saif S."/>
            <person name="Shea T."/>
            <person name="Sisk P."/>
            <person name="Stolte C."/>
            <person name="Sykes S."/>
            <person name="Wortman J."/>
            <person name="Nusbaum C."/>
            <person name="Birren B."/>
        </authorList>
    </citation>
    <scope>NUCLEOTIDE SEQUENCE [LARGE SCALE GENOMIC DNA]</scope>
    <source>
        <strain evidence="1">H-22</strain>
    </source>
</reference>
<proteinExistence type="predicted"/>
<dbReference type="AlphaFoldDB" id="A0A0E2E2I3"/>
<dbReference type="HOGENOM" id="CLU_2208882_0_0_12"/>
<dbReference type="PATRIC" id="fig|999432.5.peg.2009"/>
<comment type="caution">
    <text evidence="1">The sequence shown here is derived from an EMBL/GenBank/DDBJ whole genome shotgun (WGS) entry which is preliminary data.</text>
</comment>
<accession>A0A0E2E2I3</accession>
<protein>
    <submittedName>
        <fullName evidence="1">Uncharacterized protein</fullName>
    </submittedName>
</protein>
<dbReference type="RefSeq" id="WP_002685254.1">
    <property type="nucleotide sequence ID" value="NZ_CM001795.1"/>
</dbReference>
<dbReference type="Proteomes" id="UP000011705">
    <property type="component" value="Chromosome"/>
</dbReference>
<name>A0A0E2E2I3_TREDN</name>
<evidence type="ECO:0000313" key="1">
    <source>
        <dbReference type="EMBL" id="EMB31555.1"/>
    </source>
</evidence>
<organism evidence="1">
    <name type="scientific">Treponema denticola H-22</name>
    <dbReference type="NCBI Taxonomy" id="999432"/>
    <lineage>
        <taxon>Bacteria</taxon>
        <taxon>Pseudomonadati</taxon>
        <taxon>Spirochaetota</taxon>
        <taxon>Spirochaetia</taxon>
        <taxon>Spirochaetales</taxon>
        <taxon>Treponemataceae</taxon>
        <taxon>Treponema</taxon>
    </lineage>
</organism>
<gene>
    <name evidence="1" type="ORF">HMPREF9726_01935</name>
</gene>
<sequence>MNEEILNKVYSASLEFGENFHKPIIDIVAELYPYIPDDEKNSIADYIGQTRDAIENFFYDKYDYKNEKANKELQHQGKQWIEKKYCWMNSENINRAAVQGMYYAWHS</sequence>
<dbReference type="EMBL" id="AGDV01000020">
    <property type="protein sequence ID" value="EMB31555.1"/>
    <property type="molecule type" value="Genomic_DNA"/>
</dbReference>